<proteinExistence type="predicted"/>
<evidence type="ECO:0000256" key="1">
    <source>
        <dbReference type="SAM" id="MobiDB-lite"/>
    </source>
</evidence>
<gene>
    <name evidence="2" type="ORF">H5410_053157</name>
</gene>
<reference evidence="2 3" key="1">
    <citation type="submission" date="2020-09" db="EMBL/GenBank/DDBJ databases">
        <title>De no assembly of potato wild relative species, Solanum commersonii.</title>
        <authorList>
            <person name="Cho K."/>
        </authorList>
    </citation>
    <scope>NUCLEOTIDE SEQUENCE [LARGE SCALE GENOMIC DNA]</scope>
    <source>
        <strain evidence="2">LZ3.2</strain>
        <tissue evidence="2">Leaf</tissue>
    </source>
</reference>
<dbReference type="AlphaFoldDB" id="A0A9J5X3M1"/>
<comment type="caution">
    <text evidence="2">The sequence shown here is derived from an EMBL/GenBank/DDBJ whole genome shotgun (WGS) entry which is preliminary data.</text>
</comment>
<accession>A0A9J5X3M1</accession>
<keyword evidence="3" id="KW-1185">Reference proteome</keyword>
<feature type="region of interest" description="Disordered" evidence="1">
    <location>
        <begin position="61"/>
        <end position="87"/>
    </location>
</feature>
<dbReference type="EMBL" id="JACXVP010000010">
    <property type="protein sequence ID" value="KAG5582530.1"/>
    <property type="molecule type" value="Genomic_DNA"/>
</dbReference>
<organism evidence="2 3">
    <name type="scientific">Solanum commersonii</name>
    <name type="common">Commerson's wild potato</name>
    <name type="synonym">Commerson's nightshade</name>
    <dbReference type="NCBI Taxonomy" id="4109"/>
    <lineage>
        <taxon>Eukaryota</taxon>
        <taxon>Viridiplantae</taxon>
        <taxon>Streptophyta</taxon>
        <taxon>Embryophyta</taxon>
        <taxon>Tracheophyta</taxon>
        <taxon>Spermatophyta</taxon>
        <taxon>Magnoliopsida</taxon>
        <taxon>eudicotyledons</taxon>
        <taxon>Gunneridae</taxon>
        <taxon>Pentapetalae</taxon>
        <taxon>asterids</taxon>
        <taxon>lamiids</taxon>
        <taxon>Solanales</taxon>
        <taxon>Solanaceae</taxon>
        <taxon>Solanoideae</taxon>
        <taxon>Solaneae</taxon>
        <taxon>Solanum</taxon>
    </lineage>
</organism>
<name>A0A9J5X3M1_SOLCO</name>
<sequence length="87" mass="9698">MIRGPLSSAELSSQARVLLGPEMVSECRPHPGCRLGSLISKSFPLIRAYSCFQIIMPPRRAARGHPARRNVKPQEQELPNAHEVQLQ</sequence>
<feature type="compositionally biased region" description="Basic residues" evidence="1">
    <location>
        <begin position="61"/>
        <end position="71"/>
    </location>
</feature>
<evidence type="ECO:0000313" key="2">
    <source>
        <dbReference type="EMBL" id="KAG5582530.1"/>
    </source>
</evidence>
<dbReference type="Proteomes" id="UP000824120">
    <property type="component" value="Chromosome 10"/>
</dbReference>
<protein>
    <submittedName>
        <fullName evidence="2">Uncharacterized protein</fullName>
    </submittedName>
</protein>
<evidence type="ECO:0000313" key="3">
    <source>
        <dbReference type="Proteomes" id="UP000824120"/>
    </source>
</evidence>